<keyword evidence="2" id="KW-1185">Reference proteome</keyword>
<accession>A0A167JSQ8</accession>
<protein>
    <submittedName>
        <fullName evidence="1">Uncharacterized protein</fullName>
    </submittedName>
</protein>
<dbReference type="OrthoDB" id="3356373at2759"/>
<proteinExistence type="predicted"/>
<dbReference type="EMBL" id="KV417298">
    <property type="protein sequence ID" value="KZO93864.1"/>
    <property type="molecule type" value="Genomic_DNA"/>
</dbReference>
<dbReference type="Proteomes" id="UP000076738">
    <property type="component" value="Unassembled WGS sequence"/>
</dbReference>
<evidence type="ECO:0000313" key="2">
    <source>
        <dbReference type="Proteomes" id="UP000076738"/>
    </source>
</evidence>
<evidence type="ECO:0000313" key="1">
    <source>
        <dbReference type="EMBL" id="KZO93864.1"/>
    </source>
</evidence>
<dbReference type="AlphaFoldDB" id="A0A167JSQ8"/>
<organism evidence="1 2">
    <name type="scientific">Calocera viscosa (strain TUFC12733)</name>
    <dbReference type="NCBI Taxonomy" id="1330018"/>
    <lineage>
        <taxon>Eukaryota</taxon>
        <taxon>Fungi</taxon>
        <taxon>Dikarya</taxon>
        <taxon>Basidiomycota</taxon>
        <taxon>Agaricomycotina</taxon>
        <taxon>Dacrymycetes</taxon>
        <taxon>Dacrymycetales</taxon>
        <taxon>Dacrymycetaceae</taxon>
        <taxon>Calocera</taxon>
    </lineage>
</organism>
<gene>
    <name evidence="1" type="ORF">CALVIDRAFT_539515</name>
</gene>
<sequence length="428" mass="47222">MAAPGRSPRLPLELLYHIGEELARPPHPLSYSVPPASQHALIALSLSCHALYDFCMPLLYQRLCIESARRLRRLRRARPAHLAKLNALFLDFEHLEEEVRAPIPPSDADILGGSYRTFCGFSPRAALYYEAAEHLSFLISACRSSLQRLAFGSRGRPQPPWVSMDPIEERAVEHFASQANYAIASTLPGLRELICVRQNMEVGDYLGLGRSGGQRRWEKLERLAVYGTLSYNAHDAPPILPALECFCALHPFPSLALLSQAVTTSPNLRELRLFNVSLPPTEQTPSVRTAYTDLDRILEAMSTVGRSEALELRSVAGTRAPSPVMRADYEADTFTPIPDPANPSTSPAYIEAEIRKQPVHVTRLSLPALYDPRRPEDRRERTSLAARLGKEGLLWEWAGEDVGGMWVGGQEVVGGGVGMGAMEVVGVA</sequence>
<name>A0A167JSQ8_CALVF</name>
<reference evidence="1 2" key="1">
    <citation type="journal article" date="2016" name="Mol. Biol. Evol.">
        <title>Comparative Genomics of Early-Diverging Mushroom-Forming Fungi Provides Insights into the Origins of Lignocellulose Decay Capabilities.</title>
        <authorList>
            <person name="Nagy L.G."/>
            <person name="Riley R."/>
            <person name="Tritt A."/>
            <person name="Adam C."/>
            <person name="Daum C."/>
            <person name="Floudas D."/>
            <person name="Sun H."/>
            <person name="Yadav J.S."/>
            <person name="Pangilinan J."/>
            <person name="Larsson K.H."/>
            <person name="Matsuura K."/>
            <person name="Barry K."/>
            <person name="Labutti K."/>
            <person name="Kuo R."/>
            <person name="Ohm R.A."/>
            <person name="Bhattacharya S.S."/>
            <person name="Shirouzu T."/>
            <person name="Yoshinaga Y."/>
            <person name="Martin F.M."/>
            <person name="Grigoriev I.V."/>
            <person name="Hibbett D.S."/>
        </authorList>
    </citation>
    <scope>NUCLEOTIDE SEQUENCE [LARGE SCALE GENOMIC DNA]</scope>
    <source>
        <strain evidence="1 2">TUFC12733</strain>
    </source>
</reference>